<protein>
    <submittedName>
        <fullName evidence="1">Uncharacterized protein</fullName>
    </submittedName>
</protein>
<proteinExistence type="predicted"/>
<reference evidence="1 2" key="1">
    <citation type="submission" date="2020-06" db="EMBL/GenBank/DDBJ databases">
        <authorList>
            <person name="Criscuolo A."/>
        </authorList>
    </citation>
    <scope>NUCLEOTIDE SEQUENCE [LARGE SCALE GENOMIC DNA]</scope>
    <source>
        <strain evidence="1">PXU-55</strain>
    </source>
</reference>
<organism evidence="1 2">
    <name type="scientific">Flavobacterium panici</name>
    <dbReference type="NCBI Taxonomy" id="2654843"/>
    <lineage>
        <taxon>Bacteria</taxon>
        <taxon>Pseudomonadati</taxon>
        <taxon>Bacteroidota</taxon>
        <taxon>Flavobacteriia</taxon>
        <taxon>Flavobacteriales</taxon>
        <taxon>Flavobacteriaceae</taxon>
        <taxon>Flavobacterium</taxon>
    </lineage>
</organism>
<accession>A0A9N8J2N7</accession>
<evidence type="ECO:0000313" key="2">
    <source>
        <dbReference type="Proteomes" id="UP000533639"/>
    </source>
</evidence>
<dbReference type="AlphaFoldDB" id="A0A9N8J2N7"/>
<sequence>MSEKSGINSNSSTNKELAKVFLLDKLVCNFINDEWILEEKSNLSQSQELGIHPHVLRKIRENDGYRIPMSTLAIMCFYKKVKLSEFFTLIESKYAGRINDDFIKKTKK</sequence>
<comment type="caution">
    <text evidence="1">The sequence shown here is derived from an EMBL/GenBank/DDBJ whole genome shotgun (WGS) entry which is preliminary data.</text>
</comment>
<keyword evidence="2" id="KW-1185">Reference proteome</keyword>
<dbReference type="EMBL" id="CAIJDE010000040">
    <property type="protein sequence ID" value="CAC9974411.1"/>
    <property type="molecule type" value="Genomic_DNA"/>
</dbReference>
<dbReference type="Proteomes" id="UP000533639">
    <property type="component" value="Unassembled WGS sequence"/>
</dbReference>
<gene>
    <name evidence="1" type="ORF">FLAPXU55_02108</name>
</gene>
<dbReference type="RefSeq" id="WP_180857623.1">
    <property type="nucleotide sequence ID" value="NZ_CAIJDE010000040.1"/>
</dbReference>
<name>A0A9N8J2N7_9FLAO</name>
<evidence type="ECO:0000313" key="1">
    <source>
        <dbReference type="EMBL" id="CAC9974411.1"/>
    </source>
</evidence>